<accession>A0A7X1KAF2</accession>
<proteinExistence type="predicted"/>
<feature type="region of interest" description="Disordered" evidence="1">
    <location>
        <begin position="1"/>
        <end position="27"/>
    </location>
</feature>
<evidence type="ECO:0000256" key="1">
    <source>
        <dbReference type="SAM" id="MobiDB-lite"/>
    </source>
</evidence>
<name>A0A7X1KAF2_9SPHN</name>
<protein>
    <submittedName>
        <fullName evidence="2">Uncharacterized protein</fullName>
    </submittedName>
</protein>
<evidence type="ECO:0000313" key="3">
    <source>
        <dbReference type="Proteomes" id="UP000520156"/>
    </source>
</evidence>
<organism evidence="2 3">
    <name type="scientific">Novosphingobium aerophilum</name>
    <dbReference type="NCBI Taxonomy" id="2839843"/>
    <lineage>
        <taxon>Bacteria</taxon>
        <taxon>Pseudomonadati</taxon>
        <taxon>Pseudomonadota</taxon>
        <taxon>Alphaproteobacteria</taxon>
        <taxon>Sphingomonadales</taxon>
        <taxon>Sphingomonadaceae</taxon>
        <taxon>Novosphingobium</taxon>
    </lineage>
</organism>
<feature type="compositionally biased region" description="Basic and acidic residues" evidence="1">
    <location>
        <begin position="10"/>
        <end position="23"/>
    </location>
</feature>
<feature type="compositionally biased region" description="Basic residues" evidence="1">
    <location>
        <begin position="44"/>
        <end position="53"/>
    </location>
</feature>
<dbReference type="EMBL" id="JACLAU010000001">
    <property type="protein sequence ID" value="MBC2650118.1"/>
    <property type="molecule type" value="Genomic_DNA"/>
</dbReference>
<evidence type="ECO:0000313" key="2">
    <source>
        <dbReference type="EMBL" id="MBC2650118.1"/>
    </source>
</evidence>
<keyword evidence="3" id="KW-1185">Reference proteome</keyword>
<dbReference type="AlphaFoldDB" id="A0A7X1KAF2"/>
<feature type="region of interest" description="Disordered" evidence="1">
    <location>
        <begin position="40"/>
        <end position="63"/>
    </location>
</feature>
<comment type="caution">
    <text evidence="2">The sequence shown here is derived from an EMBL/GenBank/DDBJ whole genome shotgun (WGS) entry which is preliminary data.</text>
</comment>
<reference evidence="2 3" key="1">
    <citation type="submission" date="2020-08" db="EMBL/GenBank/DDBJ databases">
        <title>The genome sequence of Novosphingobium flavum 4Y4.</title>
        <authorList>
            <person name="Liu Y."/>
        </authorList>
    </citation>
    <scope>NUCLEOTIDE SEQUENCE [LARGE SCALE GENOMIC DNA]</scope>
    <source>
        <strain evidence="2 3">4Y4</strain>
    </source>
</reference>
<gene>
    <name evidence="2" type="ORF">H7F49_00200</name>
</gene>
<sequence length="77" mass="8226">MTCLSPGIGVRDRPPIADPDRRAHGAPRTIAHPGLAAIVLPPSPRRRAGRPHRPLMSSQPLGADTVVVLRDELGEQP</sequence>
<dbReference type="RefSeq" id="WP_185681547.1">
    <property type="nucleotide sequence ID" value="NZ_JACLAU010000001.1"/>
</dbReference>
<dbReference type="Proteomes" id="UP000520156">
    <property type="component" value="Unassembled WGS sequence"/>
</dbReference>